<evidence type="ECO:0000256" key="1">
    <source>
        <dbReference type="SAM" id="SignalP"/>
    </source>
</evidence>
<comment type="caution">
    <text evidence="2">The sequence shown here is derived from an EMBL/GenBank/DDBJ whole genome shotgun (WGS) entry which is preliminary data.</text>
</comment>
<feature type="chain" id="PRO_5024847848" evidence="1">
    <location>
        <begin position="20"/>
        <end position="154"/>
    </location>
</feature>
<keyword evidence="1" id="KW-0732">Signal</keyword>
<keyword evidence="3" id="KW-1185">Reference proteome</keyword>
<dbReference type="EMBL" id="SWFS01000560">
    <property type="protein sequence ID" value="KAA8897621.1"/>
    <property type="molecule type" value="Genomic_DNA"/>
</dbReference>
<dbReference type="AlphaFoldDB" id="A0A642UIP5"/>
<reference evidence="2" key="1">
    <citation type="journal article" date="2019" name="G3 (Bethesda)">
        <title>Genome Assemblies of Two Rare Opportunistic Yeast Pathogens: Diutina rugosa (syn. Candida rugosa) and Trichomonascus ciferrii (syn. Candida ciferrii).</title>
        <authorList>
            <person name="Mixao V."/>
            <person name="Saus E."/>
            <person name="Hansen A.P."/>
            <person name="Lass-Florl C."/>
            <person name="Gabaldon T."/>
        </authorList>
    </citation>
    <scope>NUCLEOTIDE SEQUENCE</scope>
    <source>
        <strain evidence="2">CBS 4856</strain>
    </source>
</reference>
<proteinExistence type="predicted"/>
<protein>
    <submittedName>
        <fullName evidence="2">Uncharacterized protein</fullName>
    </submittedName>
</protein>
<gene>
    <name evidence="2" type="ORF">TRICI_006699</name>
</gene>
<evidence type="ECO:0000313" key="2">
    <source>
        <dbReference type="EMBL" id="KAA8897621.1"/>
    </source>
</evidence>
<accession>A0A642UIP5</accession>
<organism evidence="2 3">
    <name type="scientific">Trichomonascus ciferrii</name>
    <dbReference type="NCBI Taxonomy" id="44093"/>
    <lineage>
        <taxon>Eukaryota</taxon>
        <taxon>Fungi</taxon>
        <taxon>Dikarya</taxon>
        <taxon>Ascomycota</taxon>
        <taxon>Saccharomycotina</taxon>
        <taxon>Dipodascomycetes</taxon>
        <taxon>Dipodascales</taxon>
        <taxon>Trichomonascaceae</taxon>
        <taxon>Trichomonascus</taxon>
        <taxon>Trichomonascus ciferrii complex</taxon>
    </lineage>
</organism>
<sequence length="154" mass="16637">MKLTTLLVAAVTAVSPVVAMDKEWLISTLNIPPIIKDKPIACGSRCVTEATKQGLTDIFNQIDGGKEGGTVVKRVEGIEMVFKYRKNAPNGFLKADAGQISRMAEQFGSNPKQYPRQGCSTASWKGVSNFDYSFSINSDDHTFTSQSPACAGKI</sequence>
<feature type="signal peptide" evidence="1">
    <location>
        <begin position="1"/>
        <end position="19"/>
    </location>
</feature>
<name>A0A642UIP5_9ASCO</name>
<dbReference type="Proteomes" id="UP000761534">
    <property type="component" value="Unassembled WGS sequence"/>
</dbReference>
<evidence type="ECO:0000313" key="3">
    <source>
        <dbReference type="Proteomes" id="UP000761534"/>
    </source>
</evidence>
<dbReference type="VEuPathDB" id="FungiDB:TRICI_006699"/>